<gene>
    <name evidence="5" type="ORF">B0T10DRAFT_413736</name>
</gene>
<dbReference type="InterPro" id="IPR011761">
    <property type="entry name" value="ATP-grasp"/>
</dbReference>
<evidence type="ECO:0000256" key="3">
    <source>
        <dbReference type="PROSITE-ProRule" id="PRU00409"/>
    </source>
</evidence>
<name>A0A9P8VUG8_9HYPO</name>
<dbReference type="PANTHER" id="PTHR23132">
    <property type="entry name" value="D-ALANINE--D-ALANINE LIGASE"/>
    <property type="match status" value="1"/>
</dbReference>
<dbReference type="Proteomes" id="UP000777438">
    <property type="component" value="Unassembled WGS sequence"/>
</dbReference>
<sequence length="358" mass="39242">MQSPRVAVLYQAIKPPIIDGTRKPMKPGGYQDSGADIAYNLSKCEGIQVLSPAENPDPTEHHGWAFPDSEDGIMSAIDKGATHLWANTILFASHPLQTSSRIGAHSDVRVVGQGPLVVEKYDDKDYVNNLLRQSERYTMPKAWPFRPGEDIINDMQQSSFPVVVKPSRGRGSHGVKVCANATELRAHVEALQQEGLNSIIVEEFLAGEEATVTVMPPTANRSYWSLPIVSRFNHDNGIAPYNGAVAVTANSKVVSKSEDPAYEAVARECEDVARLLGVTAPIRIDVRRFKAGSRFALFDVNMKPNMTGPGRPGRDDQASLTLMAATALGWDYKTLLENILETSAKLEDLRSLHPRQDV</sequence>
<dbReference type="AlphaFoldDB" id="A0A9P8VUG8"/>
<keyword evidence="6" id="KW-1185">Reference proteome</keyword>
<dbReference type="EMBL" id="JAGPYM010000031">
    <property type="protein sequence ID" value="KAH6877053.1"/>
    <property type="molecule type" value="Genomic_DNA"/>
</dbReference>
<dbReference type="GO" id="GO:0008716">
    <property type="term" value="F:D-alanine-D-alanine ligase activity"/>
    <property type="evidence" value="ECO:0007669"/>
    <property type="project" value="InterPro"/>
</dbReference>
<evidence type="ECO:0000313" key="5">
    <source>
        <dbReference type="EMBL" id="KAH6877053.1"/>
    </source>
</evidence>
<evidence type="ECO:0000256" key="1">
    <source>
        <dbReference type="ARBA" id="ARBA00010871"/>
    </source>
</evidence>
<dbReference type="PROSITE" id="PS50975">
    <property type="entry name" value="ATP_GRASP"/>
    <property type="match status" value="1"/>
</dbReference>
<dbReference type="GO" id="GO:0005524">
    <property type="term" value="F:ATP binding"/>
    <property type="evidence" value="ECO:0007669"/>
    <property type="project" value="UniProtKB-UniRule"/>
</dbReference>
<dbReference type="PANTHER" id="PTHR23132:SF23">
    <property type="entry name" value="D-ALANINE--D-ALANINE LIGASE B"/>
    <property type="match status" value="1"/>
</dbReference>
<dbReference type="Gene3D" id="3.30.1490.20">
    <property type="entry name" value="ATP-grasp fold, A domain"/>
    <property type="match status" value="1"/>
</dbReference>
<accession>A0A9P8VUG8</accession>
<evidence type="ECO:0000256" key="2">
    <source>
        <dbReference type="ARBA" id="ARBA00022598"/>
    </source>
</evidence>
<keyword evidence="2" id="KW-0436">Ligase</keyword>
<comment type="caution">
    <text evidence="5">The sequence shown here is derived from an EMBL/GenBank/DDBJ whole genome shotgun (WGS) entry which is preliminary data.</text>
</comment>
<dbReference type="Gene3D" id="3.30.470.20">
    <property type="entry name" value="ATP-grasp fold, B domain"/>
    <property type="match status" value="1"/>
</dbReference>
<feature type="domain" description="ATP-grasp" evidence="4">
    <location>
        <begin position="129"/>
        <end position="341"/>
    </location>
</feature>
<protein>
    <recommendedName>
        <fullName evidence="4">ATP-grasp domain-containing protein</fullName>
    </recommendedName>
</protein>
<reference evidence="5 6" key="1">
    <citation type="journal article" date="2021" name="Nat. Commun.">
        <title>Genetic determinants of endophytism in the Arabidopsis root mycobiome.</title>
        <authorList>
            <person name="Mesny F."/>
            <person name="Miyauchi S."/>
            <person name="Thiergart T."/>
            <person name="Pickel B."/>
            <person name="Atanasova L."/>
            <person name="Karlsson M."/>
            <person name="Huettel B."/>
            <person name="Barry K.W."/>
            <person name="Haridas S."/>
            <person name="Chen C."/>
            <person name="Bauer D."/>
            <person name="Andreopoulos W."/>
            <person name="Pangilinan J."/>
            <person name="LaButti K."/>
            <person name="Riley R."/>
            <person name="Lipzen A."/>
            <person name="Clum A."/>
            <person name="Drula E."/>
            <person name="Henrissat B."/>
            <person name="Kohler A."/>
            <person name="Grigoriev I.V."/>
            <person name="Martin F.M."/>
            <person name="Hacquard S."/>
        </authorList>
    </citation>
    <scope>NUCLEOTIDE SEQUENCE [LARGE SCALE GENOMIC DNA]</scope>
    <source>
        <strain evidence="5 6">MPI-CAGE-CH-0241</strain>
    </source>
</reference>
<dbReference type="GO" id="GO:0046872">
    <property type="term" value="F:metal ion binding"/>
    <property type="evidence" value="ECO:0007669"/>
    <property type="project" value="InterPro"/>
</dbReference>
<comment type="similarity">
    <text evidence="1">Belongs to the D-alanine--D-alanine ligase family.</text>
</comment>
<keyword evidence="3" id="KW-0547">Nucleotide-binding</keyword>
<organism evidence="5 6">
    <name type="scientific">Thelonectria olida</name>
    <dbReference type="NCBI Taxonomy" id="1576542"/>
    <lineage>
        <taxon>Eukaryota</taxon>
        <taxon>Fungi</taxon>
        <taxon>Dikarya</taxon>
        <taxon>Ascomycota</taxon>
        <taxon>Pezizomycotina</taxon>
        <taxon>Sordariomycetes</taxon>
        <taxon>Hypocreomycetidae</taxon>
        <taxon>Hypocreales</taxon>
        <taxon>Nectriaceae</taxon>
        <taxon>Thelonectria</taxon>
    </lineage>
</organism>
<dbReference type="SMART" id="SM01209">
    <property type="entry name" value="GARS_A"/>
    <property type="match status" value="1"/>
</dbReference>
<keyword evidence="3" id="KW-0067">ATP-binding</keyword>
<evidence type="ECO:0000313" key="6">
    <source>
        <dbReference type="Proteomes" id="UP000777438"/>
    </source>
</evidence>
<evidence type="ECO:0000259" key="4">
    <source>
        <dbReference type="PROSITE" id="PS50975"/>
    </source>
</evidence>
<dbReference type="SUPFAM" id="SSF56059">
    <property type="entry name" value="Glutathione synthetase ATP-binding domain-like"/>
    <property type="match status" value="1"/>
</dbReference>
<dbReference type="OrthoDB" id="422362at2759"/>
<dbReference type="Pfam" id="PF07478">
    <property type="entry name" value="Dala_Dala_lig_C"/>
    <property type="match status" value="1"/>
</dbReference>
<dbReference type="InterPro" id="IPR013815">
    <property type="entry name" value="ATP_grasp_subdomain_1"/>
</dbReference>
<dbReference type="InterPro" id="IPR011095">
    <property type="entry name" value="Dala_Dala_lig_C"/>
</dbReference>
<proteinExistence type="inferred from homology"/>